<dbReference type="Pfam" id="PF13566">
    <property type="entry name" value="DUF4130"/>
    <property type="match status" value="1"/>
</dbReference>
<reference evidence="2 3" key="1">
    <citation type="submission" date="2019-01" db="EMBL/GenBank/DDBJ databases">
        <title>Whole Genome of Ornithobacterium rhinotracheale FARPER-174b.</title>
        <authorList>
            <person name="Tataje-Lavanda L.A."/>
            <person name="Montalvan A."/>
            <person name="Montesinos R."/>
            <person name="Zimic M."/>
            <person name="Fernandez-Sanchez M."/>
            <person name="Fernandez-Diaz M."/>
        </authorList>
    </citation>
    <scope>NUCLEOTIDE SEQUENCE [LARGE SCALE GENOMIC DNA]</scope>
    <source>
        <strain evidence="2 3">FARPER-174b</strain>
    </source>
</reference>
<dbReference type="RefSeq" id="WP_128501367.1">
    <property type="nucleotide sequence ID" value="NZ_CP035107.1"/>
</dbReference>
<evidence type="ECO:0000313" key="3">
    <source>
        <dbReference type="Proteomes" id="UP000287701"/>
    </source>
</evidence>
<dbReference type="AlphaFoldDB" id="A0A3R5Y3M3"/>
<organism evidence="2 3">
    <name type="scientific">Ornithobacterium rhinotracheale</name>
    <dbReference type="NCBI Taxonomy" id="28251"/>
    <lineage>
        <taxon>Bacteria</taxon>
        <taxon>Pseudomonadati</taxon>
        <taxon>Bacteroidota</taxon>
        <taxon>Flavobacteriia</taxon>
        <taxon>Flavobacteriales</taxon>
        <taxon>Weeksellaceae</taxon>
        <taxon>Ornithobacterium</taxon>
    </lineage>
</organism>
<dbReference type="InterPro" id="IPR025404">
    <property type="entry name" value="DUF4130"/>
</dbReference>
<dbReference type="Proteomes" id="UP000287701">
    <property type="component" value="Chromosome"/>
</dbReference>
<feature type="domain" description="DUF4130" evidence="1">
    <location>
        <begin position="84"/>
        <end position="249"/>
    </location>
</feature>
<dbReference type="OrthoDB" id="5290748at2"/>
<name>A0A3R5Y3M3_ORNRH</name>
<sequence>MVNIIYDGSFEGLMTTIFEVFEYRYRSVDILPENRAAQLDLFAERHDVITQTEKAERVLKKLEENLGKKGISQLMYVFMSERYERENLILHLVQKSVKNPKKYVFNDLADDQILAIAKICKSVGREVHRMKAFVRFEKLQDETYFARIEPDFDVLPMLKNHFYHRYRDQKWLIYDARRNYGLFYDLETCEMIFPTGDFAQNPEELWHAEEKNYQKLWQRYFVKTGIEERKNTKLHLQNMPKRYWKYLTEKKIY</sequence>
<proteinExistence type="predicted"/>
<dbReference type="InterPro" id="IPR023875">
    <property type="entry name" value="DNA_repair_put"/>
</dbReference>
<gene>
    <name evidence="2" type="ORF">EQP59_05925</name>
</gene>
<accession>A0A3R5Y3M3</accession>
<protein>
    <submittedName>
        <fullName evidence="2">DNA metabolism protein</fullName>
    </submittedName>
</protein>
<dbReference type="NCBIfam" id="TIGR03915">
    <property type="entry name" value="SAM_7_link_chp"/>
    <property type="match status" value="1"/>
</dbReference>
<evidence type="ECO:0000313" key="2">
    <source>
        <dbReference type="EMBL" id="QAR30902.1"/>
    </source>
</evidence>
<dbReference type="EMBL" id="CP035107">
    <property type="protein sequence ID" value="QAR30902.1"/>
    <property type="molecule type" value="Genomic_DNA"/>
</dbReference>
<evidence type="ECO:0000259" key="1">
    <source>
        <dbReference type="Pfam" id="PF13566"/>
    </source>
</evidence>